<evidence type="ECO:0000259" key="4">
    <source>
        <dbReference type="PROSITE" id="PS51898"/>
    </source>
</evidence>
<dbReference type="GO" id="GO:0003677">
    <property type="term" value="F:DNA binding"/>
    <property type="evidence" value="ECO:0007669"/>
    <property type="project" value="InterPro"/>
</dbReference>
<dbReference type="RefSeq" id="WP_081151097.1">
    <property type="nucleotide sequence ID" value="NZ_CP020465.1"/>
</dbReference>
<keyword evidence="3" id="KW-1133">Transmembrane helix</keyword>
<dbReference type="InterPro" id="IPR002104">
    <property type="entry name" value="Integrase_catalytic"/>
</dbReference>
<dbReference type="GO" id="GO:0015074">
    <property type="term" value="P:DNA integration"/>
    <property type="evidence" value="ECO:0007669"/>
    <property type="project" value="InterPro"/>
</dbReference>
<evidence type="ECO:0000256" key="3">
    <source>
        <dbReference type="SAM" id="Phobius"/>
    </source>
</evidence>
<dbReference type="AlphaFoldDB" id="A0A222G7Y0"/>
<feature type="transmembrane region" description="Helical" evidence="3">
    <location>
        <begin position="37"/>
        <end position="55"/>
    </location>
</feature>
<keyword evidence="3" id="KW-0472">Membrane</keyword>
<dbReference type="PANTHER" id="PTHR32309">
    <property type="entry name" value="TYROSINE-PROTEIN KINASE"/>
    <property type="match status" value="1"/>
</dbReference>
<feature type="coiled-coil region" evidence="2">
    <location>
        <begin position="259"/>
        <end position="286"/>
    </location>
</feature>
<sequence length="656" mass="74662">MSFNRNVDAISSLYQDQNKELDSNVQNEILQTKKWKVLTGTFLFFLILSLIFIWTRESVFQSQATIQFSTVQVVGGKLSSPLLLDSLQNQQRLTSNRILKAVNYSIRHNYNIQSNVDLLSKMLSVELQSGQIINLKATGSNPEQLKPILTVWLEEYLKAFSVENDINNTDSILTLSTMLEAIEDKISQQKMALVTFSQDNDIVSFERNENKILNKVKSIEKLLHAAEQDHLNQQEIVNRINYAEKENSLIVHPKDEAAIAMVRQNIANIENQLAELSEKYTRKYMEKDPNIISLQKSLVNFQDQLEKDSLLSHTLFVKEAKNNLLVAKGKVGLLSEQLNTLNKEAQTFNHNLKEYVRMNDSLNQLVTQAQGLKDSLLEQEMLQVGKPKFTVLEYPFVPSYPIAPNNQRDSLIALLISAIAALLALFLFSYIVRQKQPSTVFSNYTVVPNVDIGEKRQRLNQQELEALENQTAQVLLEQNAVIDNFRLLSTDECEKLVNFANKQGKLVILLVLSGVNIKELLVIKLKDFDIETNTLKVNGAFARNIALTNEVSVLVKDVMRYKSTQDSLFDNDYSLDELAHLIANSAHDAELTEPETISLESLRHTYLTYLLEQGVKLNELEKIAGYINPAQLALYRKNRINTPLKHTEVSTIYPML</sequence>
<dbReference type="SUPFAM" id="SSF56349">
    <property type="entry name" value="DNA breaking-rejoining enzymes"/>
    <property type="match status" value="1"/>
</dbReference>
<name>A0A222G7Y0_9GAMM</name>
<keyword evidence="3" id="KW-0812">Transmembrane</keyword>
<dbReference type="EMBL" id="CP020465">
    <property type="protein sequence ID" value="ASP47979.1"/>
    <property type="molecule type" value="Genomic_DNA"/>
</dbReference>
<accession>A0A222G7Y0</accession>
<dbReference type="PROSITE" id="PS51898">
    <property type="entry name" value="TYR_RECOMBINASE"/>
    <property type="match status" value="1"/>
</dbReference>
<evidence type="ECO:0000256" key="2">
    <source>
        <dbReference type="SAM" id="Coils"/>
    </source>
</evidence>
<keyword evidence="6" id="KW-1185">Reference proteome</keyword>
<dbReference type="InterPro" id="IPR050445">
    <property type="entry name" value="Bact_polysacc_biosynth/exp"/>
</dbReference>
<dbReference type="GO" id="GO:0005886">
    <property type="term" value="C:plasma membrane"/>
    <property type="evidence" value="ECO:0007669"/>
    <property type="project" value="TreeGrafter"/>
</dbReference>
<dbReference type="PANTHER" id="PTHR32309:SF13">
    <property type="entry name" value="FERRIC ENTEROBACTIN TRANSPORT PROTEIN FEPE"/>
    <property type="match status" value="1"/>
</dbReference>
<reference evidence="5 6" key="1">
    <citation type="submission" date="2017-08" db="EMBL/GenBank/DDBJ databases">
        <title>Complete genome of Colwellia sp. NB097-1, a psychrophile bacterium ioslated from Bering Sea.</title>
        <authorList>
            <person name="Chen X."/>
        </authorList>
    </citation>
    <scope>NUCLEOTIDE SEQUENCE [LARGE SCALE GENOMIC DNA]</scope>
    <source>
        <strain evidence="5 6">NB097-1</strain>
    </source>
</reference>
<dbReference type="Gene3D" id="1.10.443.10">
    <property type="entry name" value="Intergrase catalytic core"/>
    <property type="match status" value="1"/>
</dbReference>
<dbReference type="OrthoDB" id="6377028at2"/>
<dbReference type="GO" id="GO:0006310">
    <property type="term" value="P:DNA recombination"/>
    <property type="evidence" value="ECO:0007669"/>
    <property type="project" value="UniProtKB-KW"/>
</dbReference>
<evidence type="ECO:0000313" key="5">
    <source>
        <dbReference type="EMBL" id="ASP47979.1"/>
    </source>
</evidence>
<dbReference type="InterPro" id="IPR011010">
    <property type="entry name" value="DNA_brk_join_enz"/>
</dbReference>
<keyword evidence="1" id="KW-0233">DNA recombination</keyword>
<keyword evidence="2" id="KW-0175">Coiled coil</keyword>
<feature type="domain" description="Tyr recombinase" evidence="4">
    <location>
        <begin position="483"/>
        <end position="648"/>
    </location>
</feature>
<dbReference type="Pfam" id="PF00589">
    <property type="entry name" value="Phage_integrase"/>
    <property type="match status" value="1"/>
</dbReference>
<dbReference type="Proteomes" id="UP000202259">
    <property type="component" value="Chromosome"/>
</dbReference>
<dbReference type="InterPro" id="IPR013762">
    <property type="entry name" value="Integrase-like_cat_sf"/>
</dbReference>
<feature type="transmembrane region" description="Helical" evidence="3">
    <location>
        <begin position="411"/>
        <end position="432"/>
    </location>
</feature>
<evidence type="ECO:0000313" key="6">
    <source>
        <dbReference type="Proteomes" id="UP000202259"/>
    </source>
</evidence>
<evidence type="ECO:0000256" key="1">
    <source>
        <dbReference type="ARBA" id="ARBA00023172"/>
    </source>
</evidence>
<dbReference type="GO" id="GO:0004713">
    <property type="term" value="F:protein tyrosine kinase activity"/>
    <property type="evidence" value="ECO:0007669"/>
    <property type="project" value="TreeGrafter"/>
</dbReference>
<protein>
    <recommendedName>
        <fullName evidence="4">Tyr recombinase domain-containing protein</fullName>
    </recommendedName>
</protein>
<gene>
    <name evidence="5" type="ORF">B5D82_09550</name>
</gene>
<proteinExistence type="predicted"/>
<dbReference type="KEGG" id="cber:B5D82_09550"/>
<organism evidence="5 6">
    <name type="scientific">Cognaticolwellia beringensis</name>
    <dbReference type="NCBI Taxonomy" id="1967665"/>
    <lineage>
        <taxon>Bacteria</taxon>
        <taxon>Pseudomonadati</taxon>
        <taxon>Pseudomonadota</taxon>
        <taxon>Gammaproteobacteria</taxon>
        <taxon>Alteromonadales</taxon>
        <taxon>Colwelliaceae</taxon>
        <taxon>Cognaticolwellia</taxon>
    </lineage>
</organism>